<keyword evidence="3" id="KW-1185">Reference proteome</keyword>
<feature type="region of interest" description="Disordered" evidence="1">
    <location>
        <begin position="237"/>
        <end position="337"/>
    </location>
</feature>
<accession>A0A2V1D2G2</accession>
<name>A0A2V1D2G2_9PLEO</name>
<dbReference type="Proteomes" id="UP000244855">
    <property type="component" value="Unassembled WGS sequence"/>
</dbReference>
<organism evidence="2 3">
    <name type="scientific">Periconia macrospinosa</name>
    <dbReference type="NCBI Taxonomy" id="97972"/>
    <lineage>
        <taxon>Eukaryota</taxon>
        <taxon>Fungi</taxon>
        <taxon>Dikarya</taxon>
        <taxon>Ascomycota</taxon>
        <taxon>Pezizomycotina</taxon>
        <taxon>Dothideomycetes</taxon>
        <taxon>Pleosporomycetidae</taxon>
        <taxon>Pleosporales</taxon>
        <taxon>Massarineae</taxon>
        <taxon>Periconiaceae</taxon>
        <taxon>Periconia</taxon>
    </lineage>
</organism>
<proteinExistence type="predicted"/>
<evidence type="ECO:0000313" key="3">
    <source>
        <dbReference type="Proteomes" id="UP000244855"/>
    </source>
</evidence>
<feature type="compositionally biased region" description="Basic and acidic residues" evidence="1">
    <location>
        <begin position="237"/>
        <end position="254"/>
    </location>
</feature>
<evidence type="ECO:0000256" key="1">
    <source>
        <dbReference type="SAM" id="MobiDB-lite"/>
    </source>
</evidence>
<reference evidence="2 3" key="1">
    <citation type="journal article" date="2018" name="Sci. Rep.">
        <title>Comparative genomics provides insights into the lifestyle and reveals functional heterogeneity of dark septate endophytic fungi.</title>
        <authorList>
            <person name="Knapp D.G."/>
            <person name="Nemeth J.B."/>
            <person name="Barry K."/>
            <person name="Hainaut M."/>
            <person name="Henrissat B."/>
            <person name="Johnson J."/>
            <person name="Kuo A."/>
            <person name="Lim J.H.P."/>
            <person name="Lipzen A."/>
            <person name="Nolan M."/>
            <person name="Ohm R.A."/>
            <person name="Tamas L."/>
            <person name="Grigoriev I.V."/>
            <person name="Spatafora J.W."/>
            <person name="Nagy L.G."/>
            <person name="Kovacs G.M."/>
        </authorList>
    </citation>
    <scope>NUCLEOTIDE SEQUENCE [LARGE SCALE GENOMIC DNA]</scope>
    <source>
        <strain evidence="2 3">DSE2036</strain>
    </source>
</reference>
<feature type="compositionally biased region" description="Basic and acidic residues" evidence="1">
    <location>
        <begin position="183"/>
        <end position="202"/>
    </location>
</feature>
<sequence>MRAHSYYAHFVHLHPTHFFSNHRHPPQISWARQLCSNFDEDEYQQDLVREQEDEQAKILQGEMSRKITEKGIVLTHQNGNCTISLRKINKENPAQLNLHLQSLIDSPFPDATRNWAIFFYQSATRWFMALTAPLGFIKIDSRLYYDRVSAIIKAIDRSRGGGMLAPASKNRKKRAVKHQGGKPRTDEARKQSSRSDHRHQSLELEFDVAIDKSAKELELAAESGDESEDFAFEKATEHKGISTEDLGTLREPTECARTTSQSPLSTARPKKMTQWRASRNRNKRGAWNRGGQQEARGHRPVQGRSRGTQKPGELPQTPGQETKESANSHKMPMPGRK</sequence>
<gene>
    <name evidence="2" type="ORF">DM02DRAFT_677668</name>
</gene>
<protein>
    <submittedName>
        <fullName evidence="2">Uncharacterized protein</fullName>
    </submittedName>
</protein>
<dbReference type="AlphaFoldDB" id="A0A2V1D2G2"/>
<feature type="compositionally biased region" description="Basic residues" evidence="1">
    <location>
        <begin position="169"/>
        <end position="181"/>
    </location>
</feature>
<feature type="compositionally biased region" description="Polar residues" evidence="1">
    <location>
        <begin position="256"/>
        <end position="265"/>
    </location>
</feature>
<evidence type="ECO:0000313" key="2">
    <source>
        <dbReference type="EMBL" id="PVH92191.1"/>
    </source>
</evidence>
<feature type="region of interest" description="Disordered" evidence="1">
    <location>
        <begin position="162"/>
        <end position="204"/>
    </location>
</feature>
<feature type="compositionally biased region" description="Basic residues" evidence="1">
    <location>
        <begin position="268"/>
        <end position="286"/>
    </location>
</feature>
<dbReference type="EMBL" id="KZ805710">
    <property type="protein sequence ID" value="PVH92191.1"/>
    <property type="molecule type" value="Genomic_DNA"/>
</dbReference>